<evidence type="ECO:0000313" key="2">
    <source>
        <dbReference type="EMBL" id="KAK2080107.1"/>
    </source>
</evidence>
<organism evidence="2 3">
    <name type="scientific">Prototheca wickerhamii</name>
    <dbReference type="NCBI Taxonomy" id="3111"/>
    <lineage>
        <taxon>Eukaryota</taxon>
        <taxon>Viridiplantae</taxon>
        <taxon>Chlorophyta</taxon>
        <taxon>core chlorophytes</taxon>
        <taxon>Trebouxiophyceae</taxon>
        <taxon>Chlorellales</taxon>
        <taxon>Chlorellaceae</taxon>
        <taxon>Prototheca</taxon>
    </lineage>
</organism>
<reference evidence="2" key="1">
    <citation type="submission" date="2021-01" db="EMBL/GenBank/DDBJ databases">
        <authorList>
            <person name="Eckstrom K.M.E."/>
        </authorList>
    </citation>
    <scope>NUCLEOTIDE SEQUENCE</scope>
    <source>
        <strain evidence="2">UVCC 0001</strain>
    </source>
</reference>
<comment type="caution">
    <text evidence="2">The sequence shown here is derived from an EMBL/GenBank/DDBJ whole genome shotgun (WGS) entry which is preliminary data.</text>
</comment>
<accession>A0AAD9INZ1</accession>
<protein>
    <recommendedName>
        <fullName evidence="4">MICOS complex subunit MIC19</fullName>
    </recommendedName>
</protein>
<dbReference type="InterPro" id="IPR009069">
    <property type="entry name" value="Cys_alpha_HP_mot_SF"/>
</dbReference>
<dbReference type="PANTHER" id="PTHR47587">
    <property type="entry name" value="OS05G0103500 PROTEIN"/>
    <property type="match status" value="1"/>
</dbReference>
<feature type="compositionally biased region" description="Basic and acidic residues" evidence="1">
    <location>
        <begin position="7"/>
        <end position="16"/>
    </location>
</feature>
<dbReference type="SUPFAM" id="SSF47072">
    <property type="entry name" value="Cysteine alpha-hairpin motif"/>
    <property type="match status" value="1"/>
</dbReference>
<evidence type="ECO:0008006" key="4">
    <source>
        <dbReference type="Google" id="ProtNLM"/>
    </source>
</evidence>
<dbReference type="EMBL" id="JASFZW010000002">
    <property type="protein sequence ID" value="KAK2080107.1"/>
    <property type="molecule type" value="Genomic_DNA"/>
</dbReference>
<dbReference type="AlphaFoldDB" id="A0AAD9INZ1"/>
<name>A0AAD9INZ1_PROWI</name>
<evidence type="ECO:0000256" key="1">
    <source>
        <dbReference type="SAM" id="MobiDB-lite"/>
    </source>
</evidence>
<dbReference type="Proteomes" id="UP001255856">
    <property type="component" value="Unassembled WGS sequence"/>
</dbReference>
<dbReference type="PANTHER" id="PTHR47587:SF2">
    <property type="entry name" value="OS05G0103500 PROTEIN"/>
    <property type="match status" value="1"/>
</dbReference>
<gene>
    <name evidence="2" type="ORF">QBZ16_002503</name>
</gene>
<sequence>MGQHLSRNKDRKELESGVRVPCPEEQEAREVASVAKQDRALAHALEQSHRVGRMLLKAEDAELAQVQKLADELIASEYNAPSKPVPCKDAAKAAKECYLAHASNPLACAAAVDAYAQCTSQHWKPSAVAA</sequence>
<evidence type="ECO:0000313" key="3">
    <source>
        <dbReference type="Proteomes" id="UP001255856"/>
    </source>
</evidence>
<keyword evidence="3" id="KW-1185">Reference proteome</keyword>
<proteinExistence type="predicted"/>
<feature type="region of interest" description="Disordered" evidence="1">
    <location>
        <begin position="1"/>
        <end position="25"/>
    </location>
</feature>